<protein>
    <submittedName>
        <fullName evidence="1">Uncharacterized protein</fullName>
    </submittedName>
</protein>
<proteinExistence type="predicted"/>
<dbReference type="OrthoDB" id="2844at2157"/>
<gene>
    <name evidence="1" type="ORF">C5F50_06460</name>
</gene>
<accession>A0A7D5R6U1</accession>
<evidence type="ECO:0000313" key="1">
    <source>
        <dbReference type="EMBL" id="QLH06758.1"/>
    </source>
</evidence>
<sequence length="61" mass="6827">MNILMGLVIAMFIITAAYVGYHAMQQPVEEAEGYNIELELLNENTGIIQTLQNTVIFKVVI</sequence>
<dbReference type="AlphaFoldDB" id="A0A7D5R6U1"/>
<organism evidence="1 2">
    <name type="scientific">Nitrosopumilus ureiphilus</name>
    <dbReference type="NCBI Taxonomy" id="1470067"/>
    <lineage>
        <taxon>Archaea</taxon>
        <taxon>Nitrososphaerota</taxon>
        <taxon>Nitrososphaeria</taxon>
        <taxon>Nitrosopumilales</taxon>
        <taxon>Nitrosopumilaceae</taxon>
        <taxon>Nitrosopumilus</taxon>
    </lineage>
</organism>
<dbReference type="KEGG" id="nue:C5F50_06460"/>
<evidence type="ECO:0000313" key="2">
    <source>
        <dbReference type="Proteomes" id="UP000509478"/>
    </source>
</evidence>
<name>A0A7D5R6U1_9ARCH</name>
<dbReference type="EMBL" id="CP026995">
    <property type="protein sequence ID" value="QLH06758.1"/>
    <property type="molecule type" value="Genomic_DNA"/>
</dbReference>
<dbReference type="Proteomes" id="UP000509478">
    <property type="component" value="Chromosome"/>
</dbReference>
<reference evidence="1 2" key="1">
    <citation type="submission" date="2018-02" db="EMBL/GenBank/DDBJ databases">
        <title>Complete genome of Nitrosopumilus ureaphilus PS0.</title>
        <authorList>
            <person name="Qin W."/>
            <person name="Zheng Y."/>
            <person name="Stahl D.A."/>
        </authorList>
    </citation>
    <scope>NUCLEOTIDE SEQUENCE [LARGE SCALE GENOMIC DNA]</scope>
    <source>
        <strain evidence="1 2">PS0</strain>
    </source>
</reference>
<keyword evidence="2" id="KW-1185">Reference proteome</keyword>